<organism evidence="2 3">
    <name type="scientific">Georgenia halophila</name>
    <dbReference type="NCBI Taxonomy" id="620889"/>
    <lineage>
        <taxon>Bacteria</taxon>
        <taxon>Bacillati</taxon>
        <taxon>Actinomycetota</taxon>
        <taxon>Actinomycetes</taxon>
        <taxon>Micrococcales</taxon>
        <taxon>Bogoriellaceae</taxon>
        <taxon>Georgenia</taxon>
    </lineage>
</organism>
<name>A0ABP8KYR4_9MICO</name>
<accession>A0ABP8KYR4</accession>
<dbReference type="EMBL" id="BAABGN010000002">
    <property type="protein sequence ID" value="GAA4418302.1"/>
    <property type="molecule type" value="Genomic_DNA"/>
</dbReference>
<sequence>MREHRLRRSGGSEDLAQGRQQGGDIFLPDAAPEWKEPGIGRRAPGIRDSLGLCTLRLWLGRHGPTLERV</sequence>
<dbReference type="Proteomes" id="UP001500622">
    <property type="component" value="Unassembled WGS sequence"/>
</dbReference>
<evidence type="ECO:0000313" key="2">
    <source>
        <dbReference type="EMBL" id="GAA4418302.1"/>
    </source>
</evidence>
<feature type="region of interest" description="Disordered" evidence="1">
    <location>
        <begin position="1"/>
        <end position="31"/>
    </location>
</feature>
<evidence type="ECO:0000313" key="3">
    <source>
        <dbReference type="Proteomes" id="UP001500622"/>
    </source>
</evidence>
<protein>
    <submittedName>
        <fullName evidence="2">Uncharacterized protein</fullName>
    </submittedName>
</protein>
<reference evidence="3" key="1">
    <citation type="journal article" date="2019" name="Int. J. Syst. Evol. Microbiol.">
        <title>The Global Catalogue of Microorganisms (GCM) 10K type strain sequencing project: providing services to taxonomists for standard genome sequencing and annotation.</title>
        <authorList>
            <consortium name="The Broad Institute Genomics Platform"/>
            <consortium name="The Broad Institute Genome Sequencing Center for Infectious Disease"/>
            <person name="Wu L."/>
            <person name="Ma J."/>
        </authorList>
    </citation>
    <scope>NUCLEOTIDE SEQUENCE [LARGE SCALE GENOMIC DNA]</scope>
    <source>
        <strain evidence="3">JCM 17810</strain>
    </source>
</reference>
<gene>
    <name evidence="2" type="ORF">GCM10023169_07720</name>
</gene>
<keyword evidence="3" id="KW-1185">Reference proteome</keyword>
<proteinExistence type="predicted"/>
<evidence type="ECO:0000256" key="1">
    <source>
        <dbReference type="SAM" id="MobiDB-lite"/>
    </source>
</evidence>
<comment type="caution">
    <text evidence="2">The sequence shown here is derived from an EMBL/GenBank/DDBJ whole genome shotgun (WGS) entry which is preliminary data.</text>
</comment>